<dbReference type="Proteomes" id="UP001383192">
    <property type="component" value="Unassembled WGS sequence"/>
</dbReference>
<dbReference type="AlphaFoldDB" id="A0AAW0DE60"/>
<dbReference type="PANTHER" id="PTHR40465:SF1">
    <property type="entry name" value="DUF6534 DOMAIN-CONTAINING PROTEIN"/>
    <property type="match status" value="1"/>
</dbReference>
<feature type="transmembrane region" description="Helical" evidence="2">
    <location>
        <begin position="88"/>
        <end position="108"/>
    </location>
</feature>
<dbReference type="InterPro" id="IPR045339">
    <property type="entry name" value="DUF6534"/>
</dbReference>
<feature type="transmembrane region" description="Helical" evidence="2">
    <location>
        <begin position="115"/>
        <end position="132"/>
    </location>
</feature>
<name>A0AAW0DE60_9AGAR</name>
<dbReference type="Pfam" id="PF20152">
    <property type="entry name" value="DUF6534"/>
    <property type="match status" value="1"/>
</dbReference>
<feature type="transmembrane region" description="Helical" evidence="2">
    <location>
        <begin position="47"/>
        <end position="68"/>
    </location>
</feature>
<feature type="transmembrane region" description="Helical" evidence="2">
    <location>
        <begin position="12"/>
        <end position="35"/>
    </location>
</feature>
<protein>
    <recommendedName>
        <fullName evidence="3">DUF6534 domain-containing protein</fullName>
    </recommendedName>
</protein>
<evidence type="ECO:0000256" key="2">
    <source>
        <dbReference type="SAM" id="Phobius"/>
    </source>
</evidence>
<organism evidence="4 5">
    <name type="scientific">Paramarasmius palmivorus</name>
    <dbReference type="NCBI Taxonomy" id="297713"/>
    <lineage>
        <taxon>Eukaryota</taxon>
        <taxon>Fungi</taxon>
        <taxon>Dikarya</taxon>
        <taxon>Basidiomycota</taxon>
        <taxon>Agaricomycotina</taxon>
        <taxon>Agaricomycetes</taxon>
        <taxon>Agaricomycetidae</taxon>
        <taxon>Agaricales</taxon>
        <taxon>Marasmiineae</taxon>
        <taxon>Marasmiaceae</taxon>
        <taxon>Paramarasmius</taxon>
    </lineage>
</organism>
<dbReference type="EMBL" id="JAYKXP010000017">
    <property type="protein sequence ID" value="KAK7049318.1"/>
    <property type="molecule type" value="Genomic_DNA"/>
</dbReference>
<evidence type="ECO:0000313" key="5">
    <source>
        <dbReference type="Proteomes" id="UP001383192"/>
    </source>
</evidence>
<evidence type="ECO:0000313" key="4">
    <source>
        <dbReference type="EMBL" id="KAK7049318.1"/>
    </source>
</evidence>
<evidence type="ECO:0000256" key="1">
    <source>
        <dbReference type="SAM" id="MobiDB-lite"/>
    </source>
</evidence>
<sequence>MPSTAAEVAHGPMYIGFMFNIFLFGVVTAQIYMYMTTFKNDKLWMKLFVAFLYFFNVMNTVFIAVYLYSSLILNFADTHYLEVADWVFATDPALTGIIATLVQLFFAWRVKVLTSSWWLALLVIMCTLAGLGTDRWRVHRHYGRGPEPSKIYRVPSVQGISPRLAGRAMFGRCGYNSHPGRIPGNLKTKLLAFTHPRVPSQKKHKSGFKASDDLVDRIIRMTIQTGVLTSLCALVDLVMFLTDVRDEEIFSNTNLITNVLASPSFYIPQPTGLHLIFNFPLAKLYTNTLMSSLNSRSGWAFDSSQPRSHSQPNTPSSNGLAISTIGGTRTKTNNIVRLGSQRPEVFVHVESHELQDRHAVANRNLDDNWPEVSDREGKLSSTDDASSGWEPK</sequence>
<gene>
    <name evidence="4" type="ORF">VNI00_005919</name>
</gene>
<proteinExistence type="predicted"/>
<dbReference type="PANTHER" id="PTHR40465">
    <property type="entry name" value="CHROMOSOME 1, WHOLE GENOME SHOTGUN SEQUENCE"/>
    <property type="match status" value="1"/>
</dbReference>
<accession>A0AAW0DE60</accession>
<keyword evidence="2" id="KW-0812">Transmembrane</keyword>
<comment type="caution">
    <text evidence="4">The sequence shown here is derived from an EMBL/GenBank/DDBJ whole genome shotgun (WGS) entry which is preliminary data.</text>
</comment>
<keyword evidence="5" id="KW-1185">Reference proteome</keyword>
<keyword evidence="2" id="KW-1133">Transmembrane helix</keyword>
<feature type="region of interest" description="Disordered" evidence="1">
    <location>
        <begin position="300"/>
        <end position="325"/>
    </location>
</feature>
<evidence type="ECO:0000259" key="3">
    <source>
        <dbReference type="Pfam" id="PF20152"/>
    </source>
</evidence>
<feature type="domain" description="DUF6534" evidence="3">
    <location>
        <begin position="205"/>
        <end position="297"/>
    </location>
</feature>
<feature type="region of interest" description="Disordered" evidence="1">
    <location>
        <begin position="358"/>
        <end position="392"/>
    </location>
</feature>
<reference evidence="4 5" key="1">
    <citation type="submission" date="2024-01" db="EMBL/GenBank/DDBJ databases">
        <title>A draft genome for a cacao thread blight-causing isolate of Paramarasmius palmivorus.</title>
        <authorList>
            <person name="Baruah I.K."/>
            <person name="Bukari Y."/>
            <person name="Amoako-Attah I."/>
            <person name="Meinhardt L.W."/>
            <person name="Bailey B.A."/>
            <person name="Cohen S.P."/>
        </authorList>
    </citation>
    <scope>NUCLEOTIDE SEQUENCE [LARGE SCALE GENOMIC DNA]</scope>
    <source>
        <strain evidence="4 5">GH-12</strain>
    </source>
</reference>
<keyword evidence="2" id="KW-0472">Membrane</keyword>